<reference evidence="1" key="2">
    <citation type="journal article" date="2022" name="New Phytol.">
        <title>Evolutionary transition to the ectomycorrhizal habit in the genomes of a hyperdiverse lineage of mushroom-forming fungi.</title>
        <authorList>
            <person name="Looney B."/>
            <person name="Miyauchi S."/>
            <person name="Morin E."/>
            <person name="Drula E."/>
            <person name="Courty P.E."/>
            <person name="Kohler A."/>
            <person name="Kuo A."/>
            <person name="LaButti K."/>
            <person name="Pangilinan J."/>
            <person name="Lipzen A."/>
            <person name="Riley R."/>
            <person name="Andreopoulos W."/>
            <person name="He G."/>
            <person name="Johnson J."/>
            <person name="Nolan M."/>
            <person name="Tritt A."/>
            <person name="Barry K.W."/>
            <person name="Grigoriev I.V."/>
            <person name="Nagy L.G."/>
            <person name="Hibbett D."/>
            <person name="Henrissat B."/>
            <person name="Matheny P.B."/>
            <person name="Labbe J."/>
            <person name="Martin F.M."/>
        </authorList>
    </citation>
    <scope>NUCLEOTIDE SEQUENCE</scope>
    <source>
        <strain evidence="1">FP105234-sp</strain>
    </source>
</reference>
<name>A0ACB8RTG4_9AGAM</name>
<accession>A0ACB8RTG4</accession>
<evidence type="ECO:0000313" key="1">
    <source>
        <dbReference type="EMBL" id="KAI0047494.1"/>
    </source>
</evidence>
<organism evidence="1 2">
    <name type="scientific">Auriscalpium vulgare</name>
    <dbReference type="NCBI Taxonomy" id="40419"/>
    <lineage>
        <taxon>Eukaryota</taxon>
        <taxon>Fungi</taxon>
        <taxon>Dikarya</taxon>
        <taxon>Basidiomycota</taxon>
        <taxon>Agaricomycotina</taxon>
        <taxon>Agaricomycetes</taxon>
        <taxon>Russulales</taxon>
        <taxon>Auriscalpiaceae</taxon>
        <taxon>Auriscalpium</taxon>
    </lineage>
</organism>
<protein>
    <submittedName>
        <fullName evidence="1">Uncharacterized protein</fullName>
    </submittedName>
</protein>
<evidence type="ECO:0000313" key="2">
    <source>
        <dbReference type="Proteomes" id="UP000814033"/>
    </source>
</evidence>
<comment type="caution">
    <text evidence="1">The sequence shown here is derived from an EMBL/GenBank/DDBJ whole genome shotgun (WGS) entry which is preliminary data.</text>
</comment>
<gene>
    <name evidence="1" type="ORF">FA95DRAFT_1218465</name>
</gene>
<proteinExistence type="predicted"/>
<reference evidence="1" key="1">
    <citation type="submission" date="2021-02" db="EMBL/GenBank/DDBJ databases">
        <authorList>
            <consortium name="DOE Joint Genome Institute"/>
            <person name="Ahrendt S."/>
            <person name="Looney B.P."/>
            <person name="Miyauchi S."/>
            <person name="Morin E."/>
            <person name="Drula E."/>
            <person name="Courty P.E."/>
            <person name="Chicoki N."/>
            <person name="Fauchery L."/>
            <person name="Kohler A."/>
            <person name="Kuo A."/>
            <person name="Labutti K."/>
            <person name="Pangilinan J."/>
            <person name="Lipzen A."/>
            <person name="Riley R."/>
            <person name="Andreopoulos W."/>
            <person name="He G."/>
            <person name="Johnson J."/>
            <person name="Barry K.W."/>
            <person name="Grigoriev I.V."/>
            <person name="Nagy L."/>
            <person name="Hibbett D."/>
            <person name="Henrissat B."/>
            <person name="Matheny P.B."/>
            <person name="Labbe J."/>
            <person name="Martin F."/>
        </authorList>
    </citation>
    <scope>NUCLEOTIDE SEQUENCE</scope>
    <source>
        <strain evidence="1">FP105234-sp</strain>
    </source>
</reference>
<dbReference type="EMBL" id="MU275903">
    <property type="protein sequence ID" value="KAI0047494.1"/>
    <property type="molecule type" value="Genomic_DNA"/>
</dbReference>
<dbReference type="Proteomes" id="UP000814033">
    <property type="component" value="Unassembled WGS sequence"/>
</dbReference>
<keyword evidence="2" id="KW-1185">Reference proteome</keyword>
<sequence>MRPSVPICTPRHHPEDSPTHTHTSASTERPKAVKAHRARYPHWHFRPAYNQRMKPPAQRKKRNRTSGDHGGGNARKSKSNLTFDGISTYDGLRVAQYEYARPEMV</sequence>